<reference evidence="3 4" key="1">
    <citation type="submission" date="2023-12" db="EMBL/GenBank/DDBJ databases">
        <title>A high-quality genome assembly for Dillenia turbinata (Dilleniales).</title>
        <authorList>
            <person name="Chanderbali A."/>
        </authorList>
    </citation>
    <scope>NUCLEOTIDE SEQUENCE [LARGE SCALE GENOMIC DNA]</scope>
    <source>
        <strain evidence="3">LSX21</strain>
        <tissue evidence="3">Leaf</tissue>
    </source>
</reference>
<accession>A0AAN8W1P4</accession>
<evidence type="ECO:0000313" key="3">
    <source>
        <dbReference type="EMBL" id="KAK6940071.1"/>
    </source>
</evidence>
<organism evidence="3 4">
    <name type="scientific">Dillenia turbinata</name>
    <dbReference type="NCBI Taxonomy" id="194707"/>
    <lineage>
        <taxon>Eukaryota</taxon>
        <taxon>Viridiplantae</taxon>
        <taxon>Streptophyta</taxon>
        <taxon>Embryophyta</taxon>
        <taxon>Tracheophyta</taxon>
        <taxon>Spermatophyta</taxon>
        <taxon>Magnoliopsida</taxon>
        <taxon>eudicotyledons</taxon>
        <taxon>Gunneridae</taxon>
        <taxon>Pentapetalae</taxon>
        <taxon>Dilleniales</taxon>
        <taxon>Dilleniaceae</taxon>
        <taxon>Dillenia</taxon>
    </lineage>
</organism>
<dbReference type="PANTHER" id="PTHR15863:SF2">
    <property type="entry name" value="MRN COMPLEX-INTERACTING PROTEIN"/>
    <property type="match status" value="1"/>
</dbReference>
<dbReference type="AlphaFoldDB" id="A0AAN8W1P4"/>
<sequence length="285" mass="33223">MATVFVALQCCQCSTMQARQYQFNLWVKQQKKSSNKWTCVVCNQKQSARKVFARGFMAKDVRKFVQSFNMSRKQADENADQNPNFRPQITDSSGELTEYSNLKKRSTDWSEYIDPEEDTLRDSEENGEGENSMEPKCVTELPKEMFKKPKINNSAIVLDNEEDGTKLFKPSFSKRNTVSNDKFTSRDESRRHQPRVTQKRSSACSRHSEQFYGNLQLECENRPPNVEHQTTLATKSSKWSHYIMEDDAYNDSGHMQEECRSETADFTCHWSEIVRVEDDIHPDFK</sequence>
<dbReference type="GO" id="GO:0003682">
    <property type="term" value="F:chromatin binding"/>
    <property type="evidence" value="ECO:0007669"/>
    <property type="project" value="TreeGrafter"/>
</dbReference>
<dbReference type="InterPro" id="IPR049472">
    <property type="entry name" value="MRNIP_N"/>
</dbReference>
<evidence type="ECO:0000259" key="2">
    <source>
        <dbReference type="Pfam" id="PF15749"/>
    </source>
</evidence>
<feature type="region of interest" description="Disordered" evidence="1">
    <location>
        <begin position="72"/>
        <end position="134"/>
    </location>
</feature>
<feature type="compositionally biased region" description="Polar residues" evidence="1">
    <location>
        <begin position="173"/>
        <end position="182"/>
    </location>
</feature>
<dbReference type="InterPro" id="IPR032739">
    <property type="entry name" value="MRNIP"/>
</dbReference>
<dbReference type="PANTHER" id="PTHR15863">
    <property type="entry name" value="MRN COMPLEX-INTERACTING PROTEIN"/>
    <property type="match status" value="1"/>
</dbReference>
<feature type="domain" description="MRN complex-interacting protein N-terminal" evidence="2">
    <location>
        <begin position="8"/>
        <end position="94"/>
    </location>
</feature>
<dbReference type="GO" id="GO:0005634">
    <property type="term" value="C:nucleus"/>
    <property type="evidence" value="ECO:0007669"/>
    <property type="project" value="TreeGrafter"/>
</dbReference>
<dbReference type="Proteomes" id="UP001370490">
    <property type="component" value="Unassembled WGS sequence"/>
</dbReference>
<feature type="region of interest" description="Disordered" evidence="1">
    <location>
        <begin position="168"/>
        <end position="207"/>
    </location>
</feature>
<name>A0AAN8W1P4_9MAGN</name>
<dbReference type="GO" id="GO:0007095">
    <property type="term" value="P:mitotic G2 DNA damage checkpoint signaling"/>
    <property type="evidence" value="ECO:0007669"/>
    <property type="project" value="TreeGrafter"/>
</dbReference>
<comment type="caution">
    <text evidence="3">The sequence shown here is derived from an EMBL/GenBank/DDBJ whole genome shotgun (WGS) entry which is preliminary data.</text>
</comment>
<dbReference type="Pfam" id="PF15749">
    <property type="entry name" value="MRNIP"/>
    <property type="match status" value="1"/>
</dbReference>
<feature type="compositionally biased region" description="Polar residues" evidence="1">
    <location>
        <begin position="80"/>
        <end position="100"/>
    </location>
</feature>
<proteinExistence type="predicted"/>
<keyword evidence="4" id="KW-1185">Reference proteome</keyword>
<protein>
    <submittedName>
        <fullName evidence="3">MRN complex-interacting protein</fullName>
    </submittedName>
</protein>
<dbReference type="EMBL" id="JBAMMX010000005">
    <property type="protein sequence ID" value="KAK6940071.1"/>
    <property type="molecule type" value="Genomic_DNA"/>
</dbReference>
<evidence type="ECO:0000313" key="4">
    <source>
        <dbReference type="Proteomes" id="UP001370490"/>
    </source>
</evidence>
<gene>
    <name evidence="3" type="ORF">RJ641_029602</name>
</gene>
<evidence type="ECO:0000256" key="1">
    <source>
        <dbReference type="SAM" id="MobiDB-lite"/>
    </source>
</evidence>